<proteinExistence type="predicted"/>
<evidence type="ECO:0000313" key="1">
    <source>
        <dbReference type="EMBL" id="SHN24573.1"/>
    </source>
</evidence>
<dbReference type="Proteomes" id="UP000184388">
    <property type="component" value="Unassembled WGS sequence"/>
</dbReference>
<name>A0A9X8N7V6_9ACTN</name>
<comment type="caution">
    <text evidence="1">The sequence shown here is derived from an EMBL/GenBank/DDBJ whole genome shotgun (WGS) entry which is preliminary data.</text>
</comment>
<protein>
    <submittedName>
        <fullName evidence="1">Uncharacterized protein</fullName>
    </submittedName>
</protein>
<sequence>MITRDNVSPELVDKLKTVLDLYSAKLHGWDDDRYVDAEFPDAFAASSFADCSGLLEYAFMQQTWDDGTVKRGVSLSKTVVISFPMWAFANYLEI</sequence>
<dbReference type="EMBL" id="FRBK01000026">
    <property type="protein sequence ID" value="SHN24573.1"/>
    <property type="molecule type" value="Genomic_DNA"/>
</dbReference>
<gene>
    <name evidence="1" type="ORF">SAMN05216268_126115</name>
</gene>
<accession>A0A9X8N7V6</accession>
<dbReference type="AlphaFoldDB" id="A0A9X8N7V6"/>
<evidence type="ECO:0000313" key="2">
    <source>
        <dbReference type="Proteomes" id="UP000184388"/>
    </source>
</evidence>
<organism evidence="1 2">
    <name type="scientific">Streptomyces yunnanensis</name>
    <dbReference type="NCBI Taxonomy" id="156453"/>
    <lineage>
        <taxon>Bacteria</taxon>
        <taxon>Bacillati</taxon>
        <taxon>Actinomycetota</taxon>
        <taxon>Actinomycetes</taxon>
        <taxon>Kitasatosporales</taxon>
        <taxon>Streptomycetaceae</taxon>
        <taxon>Streptomyces</taxon>
    </lineage>
</organism>
<dbReference type="RefSeq" id="WP_073449051.1">
    <property type="nucleotide sequence ID" value="NZ_FRBK01000026.1"/>
</dbReference>
<reference evidence="2" key="1">
    <citation type="submission" date="2016-11" db="EMBL/GenBank/DDBJ databases">
        <authorList>
            <person name="Jaros S."/>
            <person name="Januszkiewicz K."/>
            <person name="Wedrychowicz H."/>
        </authorList>
    </citation>
    <scope>NUCLEOTIDE SEQUENCE [LARGE SCALE GENOMIC DNA]</scope>
    <source>
        <strain evidence="2">CGMCC 4.3555</strain>
    </source>
</reference>